<dbReference type="AlphaFoldDB" id="A0A537LRH0"/>
<evidence type="ECO:0000259" key="1">
    <source>
        <dbReference type="PROSITE" id="PS00716"/>
    </source>
</evidence>
<feature type="domain" description="RNA polymerase sigma-70" evidence="1">
    <location>
        <begin position="15"/>
        <end position="41"/>
    </location>
</feature>
<dbReference type="InterPro" id="IPR013324">
    <property type="entry name" value="RNA_pol_sigma_r3/r4-like"/>
</dbReference>
<evidence type="ECO:0000313" key="3">
    <source>
        <dbReference type="Proteomes" id="UP000320393"/>
    </source>
</evidence>
<sequence length="54" mass="6108">REREIVSLRFFERLSQGQIAGILRVSQMHVSRLQRAALERLRAFIATGPGDPSS</sequence>
<accession>A0A537LRH0</accession>
<feature type="non-terminal residue" evidence="2">
    <location>
        <position position="1"/>
    </location>
</feature>
<name>A0A537LRH0_9BACT</name>
<evidence type="ECO:0000313" key="2">
    <source>
        <dbReference type="EMBL" id="TMJ10619.1"/>
    </source>
</evidence>
<dbReference type="GO" id="GO:0006352">
    <property type="term" value="P:DNA-templated transcription initiation"/>
    <property type="evidence" value="ECO:0007669"/>
    <property type="project" value="InterPro"/>
</dbReference>
<dbReference type="GO" id="GO:0003700">
    <property type="term" value="F:DNA-binding transcription factor activity"/>
    <property type="evidence" value="ECO:0007669"/>
    <property type="project" value="InterPro"/>
</dbReference>
<organism evidence="2 3">
    <name type="scientific">Candidatus Segetimicrobium genomatis</name>
    <dbReference type="NCBI Taxonomy" id="2569760"/>
    <lineage>
        <taxon>Bacteria</taxon>
        <taxon>Bacillati</taxon>
        <taxon>Candidatus Sysuimicrobiota</taxon>
        <taxon>Candidatus Sysuimicrobiia</taxon>
        <taxon>Candidatus Sysuimicrobiales</taxon>
        <taxon>Candidatus Segetimicrobiaceae</taxon>
        <taxon>Candidatus Segetimicrobium</taxon>
    </lineage>
</organism>
<dbReference type="InterPro" id="IPR007630">
    <property type="entry name" value="RNA_pol_sigma70_r4"/>
</dbReference>
<protein>
    <submittedName>
        <fullName evidence="2">RNA polymerase sigma factor SigB</fullName>
    </submittedName>
</protein>
<dbReference type="InterPro" id="IPR000943">
    <property type="entry name" value="RNA_pol_sigma70"/>
</dbReference>
<dbReference type="Pfam" id="PF04545">
    <property type="entry name" value="Sigma70_r4"/>
    <property type="match status" value="1"/>
</dbReference>
<dbReference type="PROSITE" id="PS00716">
    <property type="entry name" value="SIGMA70_2"/>
    <property type="match status" value="1"/>
</dbReference>
<dbReference type="Gene3D" id="1.20.140.160">
    <property type="match status" value="1"/>
</dbReference>
<reference evidence="2 3" key="1">
    <citation type="journal article" date="2019" name="Nat. Microbiol.">
        <title>Mediterranean grassland soil C-N compound turnover is dependent on rainfall and depth, and is mediated by genomically divergent microorganisms.</title>
        <authorList>
            <person name="Diamond S."/>
            <person name="Andeer P.F."/>
            <person name="Li Z."/>
            <person name="Crits-Christoph A."/>
            <person name="Burstein D."/>
            <person name="Anantharaman K."/>
            <person name="Lane K.R."/>
            <person name="Thomas B.C."/>
            <person name="Pan C."/>
            <person name="Northen T.R."/>
            <person name="Banfield J.F."/>
        </authorList>
    </citation>
    <scope>NUCLEOTIDE SEQUENCE [LARGE SCALE GENOMIC DNA]</scope>
    <source>
        <strain evidence="2">NP_5</strain>
    </source>
</reference>
<dbReference type="Proteomes" id="UP000320393">
    <property type="component" value="Unassembled WGS sequence"/>
</dbReference>
<dbReference type="EMBL" id="VBAM01000292">
    <property type="protein sequence ID" value="TMJ10619.1"/>
    <property type="molecule type" value="Genomic_DNA"/>
</dbReference>
<gene>
    <name evidence="2" type="ORF">E6H02_07920</name>
</gene>
<comment type="caution">
    <text evidence="2">The sequence shown here is derived from an EMBL/GenBank/DDBJ whole genome shotgun (WGS) entry which is preliminary data.</text>
</comment>
<dbReference type="SUPFAM" id="SSF88659">
    <property type="entry name" value="Sigma3 and sigma4 domains of RNA polymerase sigma factors"/>
    <property type="match status" value="1"/>
</dbReference>
<proteinExistence type="predicted"/>